<feature type="domain" description="Thioesterase" evidence="2">
    <location>
        <begin position="48"/>
        <end position="124"/>
    </location>
</feature>
<dbReference type="RefSeq" id="WP_113885932.1">
    <property type="nucleotide sequence ID" value="NZ_QNSF01000067.1"/>
</dbReference>
<dbReference type="GO" id="GO:0005829">
    <property type="term" value="C:cytosol"/>
    <property type="evidence" value="ECO:0007669"/>
    <property type="project" value="TreeGrafter"/>
</dbReference>
<keyword evidence="1" id="KW-0378">Hydrolase</keyword>
<dbReference type="InterPro" id="IPR006683">
    <property type="entry name" value="Thioestr_dom"/>
</dbReference>
<reference evidence="3 4" key="1">
    <citation type="submission" date="2018-06" db="EMBL/GenBank/DDBJ databases">
        <title>Freshwater and sediment microbial communities from various areas in North America, analyzing microbe dynamics in response to fracking.</title>
        <authorList>
            <person name="Lamendella R."/>
        </authorList>
    </citation>
    <scope>NUCLEOTIDE SEQUENCE [LARGE SCALE GENOMIC DNA]</scope>
    <source>
        <strain evidence="3 4">14_TX</strain>
    </source>
</reference>
<dbReference type="PANTHER" id="PTHR43240:SF1">
    <property type="entry name" value="BLR5584 PROTEIN"/>
    <property type="match status" value="1"/>
</dbReference>
<dbReference type="OrthoDB" id="328435at2"/>
<dbReference type="AlphaFoldDB" id="A0A366JAP2"/>
<dbReference type="CDD" id="cd03443">
    <property type="entry name" value="PaaI_thioesterase"/>
    <property type="match status" value="1"/>
</dbReference>
<dbReference type="InterPro" id="IPR003736">
    <property type="entry name" value="PAAI_dom"/>
</dbReference>
<evidence type="ECO:0000313" key="3">
    <source>
        <dbReference type="EMBL" id="RBP84032.1"/>
    </source>
</evidence>
<dbReference type="EMBL" id="QNSF01000067">
    <property type="protein sequence ID" value="RBP84032.1"/>
    <property type="molecule type" value="Genomic_DNA"/>
</dbReference>
<dbReference type="Pfam" id="PF03061">
    <property type="entry name" value="4HBT"/>
    <property type="match status" value="1"/>
</dbReference>
<evidence type="ECO:0000259" key="2">
    <source>
        <dbReference type="Pfam" id="PF03061"/>
    </source>
</evidence>
<gene>
    <name evidence="3" type="ORF">DFO70_1672</name>
</gene>
<comment type="caution">
    <text evidence="3">The sequence shown here is derived from an EMBL/GenBank/DDBJ whole genome shotgun (WGS) entry which is preliminary data.</text>
</comment>
<evidence type="ECO:0000256" key="1">
    <source>
        <dbReference type="ARBA" id="ARBA00022801"/>
    </source>
</evidence>
<sequence>MDKTIKLNANKEISVPPVAKLIGFVPLEIKRGEALFMLETKEEHFNPMGTVHGGILCDLADAAMGIAYATLLNENETFTTIELKINYLKPVWKTTIKAHSIVIKKGNSIGLIDCSLFDENEALVAKASSTCMTLKGEKAKNR</sequence>
<dbReference type="NCBIfam" id="TIGR00369">
    <property type="entry name" value="unchar_dom_1"/>
    <property type="match status" value="1"/>
</dbReference>
<dbReference type="Gene3D" id="3.10.129.10">
    <property type="entry name" value="Hotdog Thioesterase"/>
    <property type="match status" value="1"/>
</dbReference>
<dbReference type="SUPFAM" id="SSF54637">
    <property type="entry name" value="Thioesterase/thiol ester dehydrase-isomerase"/>
    <property type="match status" value="1"/>
</dbReference>
<name>A0A366JAP2_CYTFI</name>
<proteinExistence type="predicted"/>
<dbReference type="GO" id="GO:0061522">
    <property type="term" value="F:1,4-dihydroxy-2-naphthoyl-CoA thioesterase activity"/>
    <property type="evidence" value="ECO:0007669"/>
    <property type="project" value="TreeGrafter"/>
</dbReference>
<organism evidence="3 4">
    <name type="scientific">Cytobacillus firmus</name>
    <name type="common">Bacillus firmus</name>
    <dbReference type="NCBI Taxonomy" id="1399"/>
    <lineage>
        <taxon>Bacteria</taxon>
        <taxon>Bacillati</taxon>
        <taxon>Bacillota</taxon>
        <taxon>Bacilli</taxon>
        <taxon>Bacillales</taxon>
        <taxon>Bacillaceae</taxon>
        <taxon>Cytobacillus</taxon>
    </lineage>
</organism>
<protein>
    <submittedName>
        <fullName evidence="3">Uncharacterized protein (TIGR00369 family)</fullName>
    </submittedName>
</protein>
<dbReference type="InterPro" id="IPR029069">
    <property type="entry name" value="HotDog_dom_sf"/>
</dbReference>
<evidence type="ECO:0000313" key="4">
    <source>
        <dbReference type="Proteomes" id="UP000252731"/>
    </source>
</evidence>
<keyword evidence="4" id="KW-1185">Reference proteome</keyword>
<dbReference type="Proteomes" id="UP000252731">
    <property type="component" value="Unassembled WGS sequence"/>
</dbReference>
<accession>A0A366JAP2</accession>
<dbReference type="PANTHER" id="PTHR43240">
    <property type="entry name" value="1,4-DIHYDROXY-2-NAPHTHOYL-COA THIOESTERASE 1"/>
    <property type="match status" value="1"/>
</dbReference>